<evidence type="ECO:0000313" key="1">
    <source>
        <dbReference type="EMBL" id="DAE13287.1"/>
    </source>
</evidence>
<protein>
    <submittedName>
        <fullName evidence="1">Uncharacterized protein</fullName>
    </submittedName>
</protein>
<dbReference type="EMBL" id="BK015564">
    <property type="protein sequence ID" value="DAE13287.1"/>
    <property type="molecule type" value="Genomic_DNA"/>
</dbReference>
<reference evidence="1" key="1">
    <citation type="journal article" date="2021" name="Proc. Natl. Acad. Sci. U.S.A.">
        <title>A Catalog of Tens of Thousands of Viruses from Human Metagenomes Reveals Hidden Associations with Chronic Diseases.</title>
        <authorList>
            <person name="Tisza M.J."/>
            <person name="Buck C.B."/>
        </authorList>
    </citation>
    <scope>NUCLEOTIDE SEQUENCE</scope>
    <source>
        <strain evidence="1">CtLqe90</strain>
    </source>
</reference>
<sequence>MISFFRMMIRSFYLQMVKWMKILKKMYLQMLD</sequence>
<accession>A0A8S5Q1T3</accession>
<name>A0A8S5Q1T3_9CAUD</name>
<proteinExistence type="predicted"/>
<organism evidence="1">
    <name type="scientific">Siphoviridae sp. ctLqe90</name>
    <dbReference type="NCBI Taxonomy" id="2825456"/>
    <lineage>
        <taxon>Viruses</taxon>
        <taxon>Duplodnaviria</taxon>
        <taxon>Heunggongvirae</taxon>
        <taxon>Uroviricota</taxon>
        <taxon>Caudoviricetes</taxon>
    </lineage>
</organism>